<comment type="caution">
    <text evidence="1">The sequence shown here is derived from an EMBL/GenBank/DDBJ whole genome shotgun (WGS) entry which is preliminary data.</text>
</comment>
<gene>
    <name evidence="1" type="ORF">LCGC14_0378880</name>
</gene>
<protein>
    <submittedName>
        <fullName evidence="1">Uncharacterized protein</fullName>
    </submittedName>
</protein>
<name>A0A0F9T2X3_9ZZZZ</name>
<proteinExistence type="predicted"/>
<organism evidence="1">
    <name type="scientific">marine sediment metagenome</name>
    <dbReference type="NCBI Taxonomy" id="412755"/>
    <lineage>
        <taxon>unclassified sequences</taxon>
        <taxon>metagenomes</taxon>
        <taxon>ecological metagenomes</taxon>
    </lineage>
</organism>
<accession>A0A0F9T2X3</accession>
<reference evidence="1" key="1">
    <citation type="journal article" date="2015" name="Nature">
        <title>Complex archaea that bridge the gap between prokaryotes and eukaryotes.</title>
        <authorList>
            <person name="Spang A."/>
            <person name="Saw J.H."/>
            <person name="Jorgensen S.L."/>
            <person name="Zaremba-Niedzwiedzka K."/>
            <person name="Martijn J."/>
            <person name="Lind A.E."/>
            <person name="van Eijk R."/>
            <person name="Schleper C."/>
            <person name="Guy L."/>
            <person name="Ettema T.J."/>
        </authorList>
    </citation>
    <scope>NUCLEOTIDE SEQUENCE</scope>
</reference>
<sequence>MLEVDNMEVKDGAVHQIRATEAGVVVAVVTPQRWEVVHRAGSDHQDLLDDGWEPYSEYVLANVLHSSFKRPLDV</sequence>
<dbReference type="EMBL" id="LAZR01000306">
    <property type="protein sequence ID" value="KKN75650.1"/>
    <property type="molecule type" value="Genomic_DNA"/>
</dbReference>
<dbReference type="AlphaFoldDB" id="A0A0F9T2X3"/>
<evidence type="ECO:0000313" key="1">
    <source>
        <dbReference type="EMBL" id="KKN75650.1"/>
    </source>
</evidence>